<evidence type="ECO:0000313" key="5">
    <source>
        <dbReference type="EMBL" id="WWT32851.1"/>
    </source>
</evidence>
<dbReference type="Pfam" id="PF12833">
    <property type="entry name" value="HTH_18"/>
    <property type="match status" value="1"/>
</dbReference>
<keyword evidence="1" id="KW-0805">Transcription regulation</keyword>
<dbReference type="Pfam" id="PF12625">
    <property type="entry name" value="Arabinose_bd"/>
    <property type="match status" value="1"/>
</dbReference>
<name>A0ABZ2HZ13_9HYPH</name>
<evidence type="ECO:0000256" key="1">
    <source>
        <dbReference type="ARBA" id="ARBA00023015"/>
    </source>
</evidence>
<dbReference type="PANTHER" id="PTHR47894:SF1">
    <property type="entry name" value="HTH-TYPE TRANSCRIPTIONAL REGULATOR VQSM"/>
    <property type="match status" value="1"/>
</dbReference>
<evidence type="ECO:0000256" key="3">
    <source>
        <dbReference type="ARBA" id="ARBA00023163"/>
    </source>
</evidence>
<dbReference type="PANTHER" id="PTHR47894">
    <property type="entry name" value="HTH-TYPE TRANSCRIPTIONAL REGULATOR GADX"/>
    <property type="match status" value="1"/>
</dbReference>
<dbReference type="SUPFAM" id="SSF46689">
    <property type="entry name" value="Homeodomain-like"/>
    <property type="match status" value="1"/>
</dbReference>
<accession>A0ABZ2HZ13</accession>
<evidence type="ECO:0000259" key="4">
    <source>
        <dbReference type="PROSITE" id="PS01124"/>
    </source>
</evidence>
<dbReference type="InterPro" id="IPR018060">
    <property type="entry name" value="HTH_AraC"/>
</dbReference>
<dbReference type="Proteomes" id="UP001369958">
    <property type="component" value="Chromosome"/>
</dbReference>
<dbReference type="InterPro" id="IPR032687">
    <property type="entry name" value="AraC-type_N"/>
</dbReference>
<evidence type="ECO:0000256" key="2">
    <source>
        <dbReference type="ARBA" id="ARBA00023125"/>
    </source>
</evidence>
<sequence>MPGRSTIPDQSYALDTTWRTLLKDLGIPAADVLRQAGLPDDLLLNPTVRLSSAEYYRLWNAIECATTGAPLPIRVLDAIKAETFSPLLFAALCSPNLVTALQRVAKYKKLIGPMDLVITENQDRVTVEFRWLDTPHRPPDSLVLMELLFVVALARMGTRHPIRPLAVTTSVCPTDAWAYEEFLRIPISPSDTHAVSFSGSDAIHPFVTGNDWLWDTYEPELRTRLSNLQELAGFSTRVRAVLNETIPSGTLDMETVARRLGLSKRTLQRNMAAEGTSFQAVVQEVREKLARHYLSKTKLPAAEISFLLGFDEPNSFYRAFRRWTGMTPESLRR</sequence>
<dbReference type="RefSeq" id="WP_338608273.1">
    <property type="nucleotide sequence ID" value="NZ_CP146275.1"/>
</dbReference>
<reference evidence="5 6" key="1">
    <citation type="submission" date="2024-02" db="EMBL/GenBank/DDBJ databases">
        <title>Complete genome sequence of Pelagibacterium nitratireducens ZH15.</title>
        <authorList>
            <person name="Zhao L.H."/>
        </authorList>
    </citation>
    <scope>NUCLEOTIDE SEQUENCE [LARGE SCALE GENOMIC DNA]</scope>
    <source>
        <strain evidence="5 6">ZH15</strain>
    </source>
</reference>
<organism evidence="5 6">
    <name type="scientific">Pelagibacterium nitratireducens</name>
    <dbReference type="NCBI Taxonomy" id="1046114"/>
    <lineage>
        <taxon>Bacteria</taxon>
        <taxon>Pseudomonadati</taxon>
        <taxon>Pseudomonadota</taxon>
        <taxon>Alphaproteobacteria</taxon>
        <taxon>Hyphomicrobiales</taxon>
        <taxon>Devosiaceae</taxon>
        <taxon>Pelagibacterium</taxon>
    </lineage>
</organism>
<dbReference type="Gene3D" id="1.10.10.60">
    <property type="entry name" value="Homeodomain-like"/>
    <property type="match status" value="1"/>
</dbReference>
<dbReference type="PROSITE" id="PS01124">
    <property type="entry name" value="HTH_ARAC_FAMILY_2"/>
    <property type="match status" value="1"/>
</dbReference>
<gene>
    <name evidence="5" type="ORF">V6617_17885</name>
</gene>
<dbReference type="InterPro" id="IPR009057">
    <property type="entry name" value="Homeodomain-like_sf"/>
</dbReference>
<keyword evidence="6" id="KW-1185">Reference proteome</keyword>
<proteinExistence type="predicted"/>
<dbReference type="EMBL" id="CP146275">
    <property type="protein sequence ID" value="WWT32851.1"/>
    <property type="molecule type" value="Genomic_DNA"/>
</dbReference>
<keyword evidence="3" id="KW-0804">Transcription</keyword>
<dbReference type="SMART" id="SM00342">
    <property type="entry name" value="HTH_ARAC"/>
    <property type="match status" value="1"/>
</dbReference>
<feature type="domain" description="HTH araC/xylS-type" evidence="4">
    <location>
        <begin position="236"/>
        <end position="333"/>
    </location>
</feature>
<protein>
    <submittedName>
        <fullName evidence="5">AraC family transcriptional regulator ligand-binding domain-containing protein</fullName>
    </submittedName>
</protein>
<keyword evidence="2" id="KW-0238">DNA-binding</keyword>
<evidence type="ECO:0000313" key="6">
    <source>
        <dbReference type="Proteomes" id="UP001369958"/>
    </source>
</evidence>